<accession>A0A8X7N771</accession>
<proteinExistence type="inferred from homology"/>
<evidence type="ECO:0008006" key="8">
    <source>
        <dbReference type="Google" id="ProtNLM"/>
    </source>
</evidence>
<dbReference type="AlphaFoldDB" id="A0A8X7N771"/>
<keyword evidence="7" id="KW-1185">Reference proteome</keyword>
<reference evidence="6" key="1">
    <citation type="submission" date="2016-04" db="EMBL/GenBank/DDBJ databases">
        <authorList>
            <person name="Nguyen H.D."/>
            <person name="Samba Siva P."/>
            <person name="Cullis J."/>
            <person name="Levesque C.A."/>
            <person name="Hambleton S."/>
        </authorList>
    </citation>
    <scope>NUCLEOTIDE SEQUENCE</scope>
    <source>
        <strain evidence="6">DAOMC 236422</strain>
    </source>
</reference>
<dbReference type="PANTHER" id="PTHR44196">
    <property type="entry name" value="DEHYDROGENASE/REDUCTASE SDR FAMILY MEMBER 7B"/>
    <property type="match status" value="1"/>
</dbReference>
<keyword evidence="2" id="KW-0521">NADP</keyword>
<dbReference type="SUPFAM" id="SSF51735">
    <property type="entry name" value="NAD(P)-binding Rossmann-fold domains"/>
    <property type="match status" value="1"/>
</dbReference>
<evidence type="ECO:0000256" key="3">
    <source>
        <dbReference type="ARBA" id="ARBA00023002"/>
    </source>
</evidence>
<dbReference type="Pfam" id="PF00106">
    <property type="entry name" value="adh_short"/>
    <property type="match status" value="1"/>
</dbReference>
<reference evidence="6" key="2">
    <citation type="journal article" date="2019" name="IMA Fungus">
        <title>Genome sequencing and comparison of five Tilletia species to identify candidate genes for the detection of regulated species infecting wheat.</title>
        <authorList>
            <person name="Nguyen H.D.T."/>
            <person name="Sultana T."/>
            <person name="Kesanakurti P."/>
            <person name="Hambleton S."/>
        </authorList>
    </citation>
    <scope>NUCLEOTIDE SEQUENCE</scope>
    <source>
        <strain evidence="6">DAOMC 236422</strain>
    </source>
</reference>
<dbReference type="PRINTS" id="PR00081">
    <property type="entry name" value="GDHRDH"/>
</dbReference>
<dbReference type="Gene3D" id="3.40.50.720">
    <property type="entry name" value="NAD(P)-binding Rossmann-like Domain"/>
    <property type="match status" value="1"/>
</dbReference>
<dbReference type="PROSITE" id="PS00061">
    <property type="entry name" value="ADH_SHORT"/>
    <property type="match status" value="1"/>
</dbReference>
<evidence type="ECO:0000256" key="4">
    <source>
        <dbReference type="ARBA" id="ARBA00037096"/>
    </source>
</evidence>
<organism evidence="6 7">
    <name type="scientific">Tilletia walkeri</name>
    <dbReference type="NCBI Taxonomy" id="117179"/>
    <lineage>
        <taxon>Eukaryota</taxon>
        <taxon>Fungi</taxon>
        <taxon>Dikarya</taxon>
        <taxon>Basidiomycota</taxon>
        <taxon>Ustilaginomycotina</taxon>
        <taxon>Exobasidiomycetes</taxon>
        <taxon>Tilletiales</taxon>
        <taxon>Tilletiaceae</taxon>
        <taxon>Tilletia</taxon>
    </lineage>
</organism>
<dbReference type="CDD" id="cd05370">
    <property type="entry name" value="SDR_c2"/>
    <property type="match status" value="1"/>
</dbReference>
<dbReference type="GO" id="GO:0016491">
    <property type="term" value="F:oxidoreductase activity"/>
    <property type="evidence" value="ECO:0007669"/>
    <property type="project" value="UniProtKB-KW"/>
</dbReference>
<dbReference type="InterPro" id="IPR036291">
    <property type="entry name" value="NAD(P)-bd_dom_sf"/>
</dbReference>
<keyword evidence="3" id="KW-0560">Oxidoreductase</keyword>
<name>A0A8X7N771_9BASI</name>
<evidence type="ECO:0000256" key="1">
    <source>
        <dbReference type="ARBA" id="ARBA00006484"/>
    </source>
</evidence>
<evidence type="ECO:0000256" key="5">
    <source>
        <dbReference type="SAM" id="MobiDB-lite"/>
    </source>
</evidence>
<comment type="caution">
    <text evidence="6">The sequence shown here is derived from an EMBL/GenBank/DDBJ whole genome shotgun (WGS) entry which is preliminary data.</text>
</comment>
<dbReference type="GO" id="GO:0016020">
    <property type="term" value="C:membrane"/>
    <property type="evidence" value="ECO:0007669"/>
    <property type="project" value="TreeGrafter"/>
</dbReference>
<dbReference type="EMBL" id="LWDG02000279">
    <property type="protein sequence ID" value="KAE8266916.1"/>
    <property type="molecule type" value="Genomic_DNA"/>
</dbReference>
<dbReference type="Proteomes" id="UP000078113">
    <property type="component" value="Unassembled WGS sequence"/>
</dbReference>
<evidence type="ECO:0000256" key="2">
    <source>
        <dbReference type="ARBA" id="ARBA00022857"/>
    </source>
</evidence>
<protein>
    <recommendedName>
        <fullName evidence="8">Oxidoreductase</fullName>
    </recommendedName>
</protein>
<dbReference type="InterPro" id="IPR002347">
    <property type="entry name" value="SDR_fam"/>
</dbReference>
<feature type="region of interest" description="Disordered" evidence="5">
    <location>
        <begin position="191"/>
        <end position="212"/>
    </location>
</feature>
<evidence type="ECO:0000313" key="6">
    <source>
        <dbReference type="EMBL" id="KAE8266916.1"/>
    </source>
</evidence>
<gene>
    <name evidence="6" type="ORF">A4X09_0g5437</name>
</gene>
<comment type="function">
    <text evidence="4">Putative oxidoreductase.</text>
</comment>
<sequence length="264" mass="28777">MSSSKSTLTTFTCAVLTGAGGGLGKAMATYLHSQGKKVILVGRTESNLREVSAELDNAPYYVFDTGKVEEASAFAERVIKEHPEVDSLWNNAGVQRTLDVHELDLSKADQEIDINVRGPIHLATAFLPHFKSRPSALIVNVSSVLGICPYSIINPVYNGTKAFLHFWSMAQRTQLKNTSVKVVEILPPSVGTDLHRDRENPDDNKPEKGAKNSISVEDFMKDVQEGLAAGQDVISAGMGKGMVDKWYQTFGEQFQGAADAYQSK</sequence>
<dbReference type="InterPro" id="IPR020904">
    <property type="entry name" value="Sc_DH/Rdtase_CS"/>
</dbReference>
<evidence type="ECO:0000313" key="7">
    <source>
        <dbReference type="Proteomes" id="UP000078113"/>
    </source>
</evidence>
<comment type="similarity">
    <text evidence="1">Belongs to the short-chain dehydrogenases/reductases (SDR) family.</text>
</comment>
<feature type="compositionally biased region" description="Basic and acidic residues" evidence="5">
    <location>
        <begin position="193"/>
        <end position="210"/>
    </location>
</feature>
<dbReference type="PANTHER" id="PTHR44196:SF1">
    <property type="entry name" value="DEHYDROGENASE_REDUCTASE SDR FAMILY MEMBER 7B"/>
    <property type="match status" value="1"/>
</dbReference>